<dbReference type="InterPro" id="IPR018803">
    <property type="entry name" value="Ish1/Msc1-like"/>
</dbReference>
<dbReference type="Pfam" id="PF10281">
    <property type="entry name" value="Ish1"/>
    <property type="match status" value="2"/>
</dbReference>
<dbReference type="Proteomes" id="UP000262825">
    <property type="component" value="Unassembled WGS sequence"/>
</dbReference>
<evidence type="ECO:0000313" key="3">
    <source>
        <dbReference type="Proteomes" id="UP000262825"/>
    </source>
</evidence>
<gene>
    <name evidence="2" type="ORF">SCODWIG_01995</name>
</gene>
<proteinExistence type="predicted"/>
<evidence type="ECO:0000256" key="1">
    <source>
        <dbReference type="SAM" id="SignalP"/>
    </source>
</evidence>
<dbReference type="AlphaFoldDB" id="A0A376B6Y0"/>
<feature type="chain" id="PRO_5016861563" description="Meiotic sister chromatid recombination protein 1" evidence="1">
    <location>
        <begin position="21"/>
        <end position="538"/>
    </location>
</feature>
<name>A0A376B6Y0_9ASCO</name>
<feature type="signal peptide" evidence="1">
    <location>
        <begin position="1"/>
        <end position="20"/>
    </location>
</feature>
<dbReference type="VEuPathDB" id="FungiDB:SCODWIG_01995"/>
<dbReference type="EMBL" id="UFAJ01000304">
    <property type="protein sequence ID" value="SSD60234.1"/>
    <property type="molecule type" value="Genomic_DNA"/>
</dbReference>
<keyword evidence="3" id="KW-1185">Reference proteome</keyword>
<evidence type="ECO:0008006" key="4">
    <source>
        <dbReference type="Google" id="ProtNLM"/>
    </source>
</evidence>
<evidence type="ECO:0000313" key="2">
    <source>
        <dbReference type="EMBL" id="SSD60234.1"/>
    </source>
</evidence>
<accession>A0A376B6Y0</accession>
<keyword evidence="1" id="KW-0732">Signal</keyword>
<protein>
    <recommendedName>
        <fullName evidence="4">Meiotic sister chromatid recombination protein 1</fullName>
    </recommendedName>
</protein>
<reference evidence="3" key="1">
    <citation type="submission" date="2018-06" db="EMBL/GenBank/DDBJ databases">
        <authorList>
            <person name="Guldener U."/>
        </authorList>
    </citation>
    <scope>NUCLEOTIDE SEQUENCE [LARGE SCALE GENOMIC DNA]</scope>
    <source>
        <strain evidence="3">UTAD17</strain>
    </source>
</reference>
<sequence length="538" mass="62356">MLKNFRLLLFLIYFFVNVVAFSNPIQKQQQTSFDINKWTSNDLIDYIKDHGGVFDDKKDKWSLEELKKQFYDLTNSDNNKNGGWFHTNNLKGESYLANCGNSIYDWLFDSWDVSDLKKFLNENKIDLDTNDKTTLLEALKKNSKKISANLGTAGYYMSDKYLNSWSVDSLKNWLNKYKIKFDQQLDDKQKLLELVKANIYQVSENTQNQIYDFYKSLDLGQYSDLFNKDGAINADVFSKWSAQDLQRWLEYHDIALPKNKLDYNSLVSVASKHASLLKNDVNWYTEYSKDKASPIISKSKDQISDAWGYIRDKISNANDDNVINDTFFVGLDSWPIERIKSFLNIRGVEYNKDSSKDELINLLKTNKNKKIIKGFKKNDGEQQVLSDLFKGWNLDNIKSWVGESVASGYDDIQDIIESGNNKLYDLIGVVKEKKDAVVTSVDQDNIKAIWEKTFDSWTNDDLKEYLKSFGILPSSSRKDLIKKATDNTLLYLTGDRYTTSGKTSKGLFERFKSGLSGFTPKFVRNYLSTNTPWYSRIW</sequence>
<organism evidence="2 3">
    <name type="scientific">Saccharomycodes ludwigii</name>
    <dbReference type="NCBI Taxonomy" id="36035"/>
    <lineage>
        <taxon>Eukaryota</taxon>
        <taxon>Fungi</taxon>
        <taxon>Dikarya</taxon>
        <taxon>Ascomycota</taxon>
        <taxon>Saccharomycotina</taxon>
        <taxon>Saccharomycetes</taxon>
        <taxon>Saccharomycodales</taxon>
        <taxon>Saccharomycodaceae</taxon>
        <taxon>Saccharomycodes</taxon>
    </lineage>
</organism>